<evidence type="ECO:0000313" key="3">
    <source>
        <dbReference type="Proteomes" id="UP001147695"/>
    </source>
</evidence>
<protein>
    <submittedName>
        <fullName evidence="2">Uncharacterized protein</fullName>
    </submittedName>
</protein>
<accession>A0A9W9UNZ7</accession>
<dbReference type="AlphaFoldDB" id="A0A9W9UNZ7"/>
<name>A0A9W9UNZ7_PENBR</name>
<keyword evidence="1" id="KW-0812">Transmembrane</keyword>
<evidence type="ECO:0000256" key="1">
    <source>
        <dbReference type="SAM" id="Phobius"/>
    </source>
</evidence>
<dbReference type="Proteomes" id="UP001147695">
    <property type="component" value="Unassembled WGS sequence"/>
</dbReference>
<comment type="caution">
    <text evidence="2">The sequence shown here is derived from an EMBL/GenBank/DDBJ whole genome shotgun (WGS) entry which is preliminary data.</text>
</comment>
<keyword evidence="1" id="KW-1133">Transmembrane helix</keyword>
<organism evidence="2 3">
    <name type="scientific">Penicillium brevicompactum</name>
    <dbReference type="NCBI Taxonomy" id="5074"/>
    <lineage>
        <taxon>Eukaryota</taxon>
        <taxon>Fungi</taxon>
        <taxon>Dikarya</taxon>
        <taxon>Ascomycota</taxon>
        <taxon>Pezizomycotina</taxon>
        <taxon>Eurotiomycetes</taxon>
        <taxon>Eurotiomycetidae</taxon>
        <taxon>Eurotiales</taxon>
        <taxon>Aspergillaceae</taxon>
        <taxon>Penicillium</taxon>
    </lineage>
</organism>
<gene>
    <name evidence="2" type="ORF">N7452_000886</name>
</gene>
<keyword evidence="1" id="KW-0472">Membrane</keyword>
<dbReference type="EMBL" id="JAPZBQ010000001">
    <property type="protein sequence ID" value="KAJ5351912.1"/>
    <property type="molecule type" value="Genomic_DNA"/>
</dbReference>
<feature type="transmembrane region" description="Helical" evidence="1">
    <location>
        <begin position="70"/>
        <end position="91"/>
    </location>
</feature>
<reference evidence="2" key="1">
    <citation type="submission" date="2022-12" db="EMBL/GenBank/DDBJ databases">
        <authorList>
            <person name="Petersen C."/>
        </authorList>
    </citation>
    <scope>NUCLEOTIDE SEQUENCE</scope>
    <source>
        <strain evidence="2">IBT 35673</strain>
    </source>
</reference>
<evidence type="ECO:0000313" key="2">
    <source>
        <dbReference type="EMBL" id="KAJ5351912.1"/>
    </source>
</evidence>
<sequence length="156" mass="17049">MPTACNDQTSTSWCLEAVPRGSRKWLSLLSLRLGTILCNIIAVPCFAWAMEQHYKGIVATDGLGQTWAGMNLGTSAYGLIWSTIFLIVVLCNCAVHPGVIIAFDFIAFCAQLITVCFHLYELTFYHLGGYGSYGSFDVDKLYGIECLGCSVVLLAM</sequence>
<proteinExistence type="predicted"/>
<reference evidence="2" key="2">
    <citation type="journal article" date="2023" name="IMA Fungus">
        <title>Comparative genomic study of the Penicillium genus elucidates a diverse pangenome and 15 lateral gene transfer events.</title>
        <authorList>
            <person name="Petersen C."/>
            <person name="Sorensen T."/>
            <person name="Nielsen M.R."/>
            <person name="Sondergaard T.E."/>
            <person name="Sorensen J.L."/>
            <person name="Fitzpatrick D.A."/>
            <person name="Frisvad J.C."/>
            <person name="Nielsen K.L."/>
        </authorList>
    </citation>
    <scope>NUCLEOTIDE SEQUENCE</scope>
    <source>
        <strain evidence="2">IBT 35673</strain>
    </source>
</reference>
<feature type="transmembrane region" description="Helical" evidence="1">
    <location>
        <begin position="29"/>
        <end position="50"/>
    </location>
</feature>
<feature type="transmembrane region" description="Helical" evidence="1">
    <location>
        <begin position="98"/>
        <end position="120"/>
    </location>
</feature>